<keyword evidence="2" id="KW-1185">Reference proteome</keyword>
<proteinExistence type="predicted"/>
<dbReference type="OMA" id="IRISECE"/>
<accession>L7JTT8</accession>
<reference evidence="1 2" key="1">
    <citation type="journal article" date="2012" name="PLoS Pathog.">
        <title>The genome of the obligate intracellular parasite Trachipleistophora hominis: new insights into microsporidian genome dynamics and reductive evolution.</title>
        <authorList>
            <person name="Heinz E."/>
            <person name="Williams T.A."/>
            <person name="Nakjang S."/>
            <person name="Noel C.J."/>
            <person name="Swan D.C."/>
            <person name="Goldberg A.V."/>
            <person name="Harris S.R."/>
            <person name="Weinmaier T."/>
            <person name="Markert S."/>
            <person name="Becher D."/>
            <person name="Bernhardt J."/>
            <person name="Dagan T."/>
            <person name="Hacker C."/>
            <person name="Lucocq J.M."/>
            <person name="Schweder T."/>
            <person name="Rattei T."/>
            <person name="Hall N."/>
            <person name="Hirt R.P."/>
            <person name="Embley T.M."/>
        </authorList>
    </citation>
    <scope>NUCLEOTIDE SEQUENCE [LARGE SCALE GENOMIC DNA]</scope>
</reference>
<sequence length="881" mass="100935">VDSETYIMPIFINEFNMYYVVHCLIMDYRFLEDNEQLLADKFNIDSTKWNFSLQIDFKFQIKEKNETAIDKINTLLNCSFVNCESINNLKICFYDTNMKLNTMNIPNKKSTICLTNCGPDLLSSLPKNFTELHMYYMKIVQSVILQKSINFVLCKNISMQDNVKISIPKECANLTLTNVEGIIECANLGIVKCLKDSWFDYSRDNDGYLGFSMMHVICQSDFEIHGNYMNLVLDDIVFDSQYIMKFTGILLNASIGNCVGTINFQETEYSDTFTLIKISLSNCRVILPKAIGTLTFYDVHIPHKLMINSYIDFLCINSVKIETGQALTVQFRCIRVDIDCSSGMFKLFDEIIQELQNDSSKQNFIYKQRVNDLFVIKEKSLRLEMNSKVVKSSTIVYMADVIFEDPIFWVINNHIESFVLYNVKGTISLTGIITGEFFGNDSGSLSIVRVKRAAPPTITIKGLIVRKPVDINCILDSLTLENIKYDVSELILRVYYRCSNINVCMYTGLLTISSLSLVDVHLTKAILIYNEVENSLTINGETKLGRYSLPSHIRHLFLNMVVMTASNVFYLHETLTTIEISNCKGLFVFKGLFDIYKLELEEMSTIKFHAVAENLVTLELCNLTIKNSIFAENCIIELILKEIHSRNYSIFKIGSTCLLISVINSSCEIHLKNKDKTVKIVCRKGEKYIFWREDLSELFHLELIKSFLSRKIVLPDNIQHASFKEVHGTIKYPIIINDACTKVEITKCSGVIKCLNVKNLDSISVNEFSDHNLEIHLEISRSLVIRIVYEFTGTDAICIYIHLEISCHLSFSQHSLEDTLTKPLRIILQPKPHLNVNTVDNVMYDDQNQYVFVHGSSLDTTEVLKRHLNSNEGKKRIPASE</sequence>
<dbReference type="AlphaFoldDB" id="L7JTT8"/>
<dbReference type="InParanoid" id="L7JTT8"/>
<dbReference type="HOGENOM" id="CLU_008228_0_0_1"/>
<dbReference type="Proteomes" id="UP000011185">
    <property type="component" value="Unassembled WGS sequence"/>
</dbReference>
<evidence type="ECO:0000313" key="2">
    <source>
        <dbReference type="Proteomes" id="UP000011185"/>
    </source>
</evidence>
<protein>
    <submittedName>
        <fullName evidence="1">Putative LRR containing protein</fullName>
    </submittedName>
</protein>
<evidence type="ECO:0000313" key="1">
    <source>
        <dbReference type="EMBL" id="ELQ74471.1"/>
    </source>
</evidence>
<dbReference type="EMBL" id="JH994038">
    <property type="protein sequence ID" value="ELQ74471.1"/>
    <property type="molecule type" value="Genomic_DNA"/>
</dbReference>
<dbReference type="VEuPathDB" id="MicrosporidiaDB:THOM_2566"/>
<gene>
    <name evidence="1" type="ORF">THOM_2566</name>
</gene>
<feature type="non-terminal residue" evidence="1">
    <location>
        <position position="1"/>
    </location>
</feature>
<dbReference type="OrthoDB" id="10548146at2759"/>
<organism evidence="1 2">
    <name type="scientific">Trachipleistophora hominis</name>
    <name type="common">Microsporidian parasite</name>
    <dbReference type="NCBI Taxonomy" id="72359"/>
    <lineage>
        <taxon>Eukaryota</taxon>
        <taxon>Fungi</taxon>
        <taxon>Fungi incertae sedis</taxon>
        <taxon>Microsporidia</taxon>
        <taxon>Pleistophoridae</taxon>
        <taxon>Trachipleistophora</taxon>
    </lineage>
</organism>
<name>L7JTT8_TRAHO</name>